<evidence type="ECO:0000313" key="7">
    <source>
        <dbReference type="EMBL" id="BBO72644.1"/>
    </source>
</evidence>
<keyword evidence="4" id="KW-0408">Iron</keyword>
<dbReference type="InterPro" id="IPR051460">
    <property type="entry name" value="HdrC_iron-sulfur_subunit"/>
</dbReference>
<keyword evidence="3" id="KW-0560">Oxidoreductase</keyword>
<dbReference type="KEGG" id="dwd:DSCW_00610"/>
<organism evidence="7 8">
    <name type="scientific">Desulfosarcina widdelii</name>
    <dbReference type="NCBI Taxonomy" id="947919"/>
    <lineage>
        <taxon>Bacteria</taxon>
        <taxon>Pseudomonadati</taxon>
        <taxon>Thermodesulfobacteriota</taxon>
        <taxon>Desulfobacteria</taxon>
        <taxon>Desulfobacterales</taxon>
        <taxon>Desulfosarcinaceae</taxon>
        <taxon>Desulfosarcina</taxon>
    </lineage>
</organism>
<evidence type="ECO:0000256" key="5">
    <source>
        <dbReference type="ARBA" id="ARBA00023014"/>
    </source>
</evidence>
<sequence>MQLEHIDRIVDMRRRLIETSLAPQVFSNALIRLEKTGNPFGKPAENRIDWVRSVQGAAVRILKPGDEVDVLFFVDSYASYDPRAQRIAVAIASALSAARVDFGIIGPLEKDSGHQARRIGEEGLFQAMLKDNMEVLNTIRFNRIVTADPHAFNTLRNEYPGSFSVCHYSEILLELIEGGRLNLVRRLPDGDVYTYHDPCYLGRHNGIYEAPRKIMCHLPGLVLAEMHRSRDRSFCCGGGDVALWYEVQQEEMRMAEKRIHMVEEIGATVLVTTCPFCLLHLEDAVKTADLEERIKVVDLMELTVSLLRDTEGEGQKTAER</sequence>
<dbReference type="GO" id="GO:0046872">
    <property type="term" value="F:metal ion binding"/>
    <property type="evidence" value="ECO:0007669"/>
    <property type="project" value="UniProtKB-KW"/>
</dbReference>
<gene>
    <name evidence="7" type="ORF">DSCW_00610</name>
</gene>
<dbReference type="AlphaFoldDB" id="A0A5K7Z2D0"/>
<proteinExistence type="predicted"/>
<keyword evidence="2" id="KW-0479">Metal-binding</keyword>
<dbReference type="PANTHER" id="PTHR43255">
    <property type="entry name" value="IRON-SULFUR-BINDING OXIDOREDUCTASE FADF-RELATED-RELATED"/>
    <property type="match status" value="1"/>
</dbReference>
<dbReference type="InterPro" id="IPR004017">
    <property type="entry name" value="Cys_rich_dom"/>
</dbReference>
<keyword evidence="1" id="KW-0004">4Fe-4S</keyword>
<keyword evidence="5" id="KW-0411">Iron-sulfur</keyword>
<accession>A0A5K7Z2D0</accession>
<dbReference type="EMBL" id="AP021875">
    <property type="protein sequence ID" value="BBO72644.1"/>
    <property type="molecule type" value="Genomic_DNA"/>
</dbReference>
<dbReference type="PANTHER" id="PTHR43255:SF1">
    <property type="entry name" value="IRON-SULFUR-BINDING OXIDOREDUCTASE FADF-RELATED"/>
    <property type="match status" value="1"/>
</dbReference>
<protein>
    <recommendedName>
        <fullName evidence="6">Cysteine-rich domain-containing protein</fullName>
    </recommendedName>
</protein>
<keyword evidence="8" id="KW-1185">Reference proteome</keyword>
<evidence type="ECO:0000256" key="1">
    <source>
        <dbReference type="ARBA" id="ARBA00022485"/>
    </source>
</evidence>
<dbReference type="Proteomes" id="UP000427769">
    <property type="component" value="Chromosome"/>
</dbReference>
<evidence type="ECO:0000259" key="6">
    <source>
        <dbReference type="Pfam" id="PF02754"/>
    </source>
</evidence>
<evidence type="ECO:0000256" key="2">
    <source>
        <dbReference type="ARBA" id="ARBA00022723"/>
    </source>
</evidence>
<evidence type="ECO:0000313" key="8">
    <source>
        <dbReference type="Proteomes" id="UP000427769"/>
    </source>
</evidence>
<reference evidence="7 8" key="1">
    <citation type="submission" date="2019-11" db="EMBL/GenBank/DDBJ databases">
        <title>Comparative genomics of hydrocarbon-degrading Desulfosarcina strains.</title>
        <authorList>
            <person name="Watanabe M."/>
            <person name="Kojima H."/>
            <person name="Fukui M."/>
        </authorList>
    </citation>
    <scope>NUCLEOTIDE SEQUENCE [LARGE SCALE GENOMIC DNA]</scope>
    <source>
        <strain evidence="7 8">PP31</strain>
    </source>
</reference>
<dbReference type="GO" id="GO:0051539">
    <property type="term" value="F:4 iron, 4 sulfur cluster binding"/>
    <property type="evidence" value="ECO:0007669"/>
    <property type="project" value="UniProtKB-KW"/>
</dbReference>
<feature type="domain" description="Cysteine-rich" evidence="6">
    <location>
        <begin position="193"/>
        <end position="281"/>
    </location>
</feature>
<evidence type="ECO:0000256" key="3">
    <source>
        <dbReference type="ARBA" id="ARBA00023002"/>
    </source>
</evidence>
<dbReference type="GO" id="GO:0016491">
    <property type="term" value="F:oxidoreductase activity"/>
    <property type="evidence" value="ECO:0007669"/>
    <property type="project" value="UniProtKB-KW"/>
</dbReference>
<dbReference type="GO" id="GO:0005886">
    <property type="term" value="C:plasma membrane"/>
    <property type="evidence" value="ECO:0007669"/>
    <property type="project" value="TreeGrafter"/>
</dbReference>
<name>A0A5K7Z2D0_9BACT</name>
<dbReference type="Pfam" id="PF02754">
    <property type="entry name" value="CCG"/>
    <property type="match status" value="1"/>
</dbReference>
<evidence type="ECO:0000256" key="4">
    <source>
        <dbReference type="ARBA" id="ARBA00023004"/>
    </source>
</evidence>